<dbReference type="Proteomes" id="UP000093861">
    <property type="component" value="Unassembled WGS sequence"/>
</dbReference>
<dbReference type="GO" id="GO:0005524">
    <property type="term" value="F:ATP binding"/>
    <property type="evidence" value="ECO:0007669"/>
    <property type="project" value="UniProtKB-KW"/>
</dbReference>
<sequence>MRGARQAAGPCESCGTELSPNSKFCHECGRPVIHMDRSAEYKQVTVLFADVVHSMDIAATVGAERLREIMAELVDLASAVVQRYGGTLDKFTGDGFMALFGAPAALEDHAVRACLAALGIQQAMSRLAGKVSERDAVELQLRVGLNSGQVIAGEIGSAALGYTAIGDQVGMAQRMESVAPPNGVMLSASTARLVERTAVLGEPQLVQIKGNDQPIQARRLVAVPARDAPIAGTASSLVGRQWEIAAAEALLARAADGHGGVLAVAGPAGIGKSRLVQEITASARTGGVEVWRAYCESHTSEVSFQVVSRLLRSVTGIRNLDDSAARTRIRSQIPAADQQDLLLLDDLLGIAAPDETLPGIDPDARRRRLTALIRGIVLSRRTTAICVIEDVHWIDEASESMLADFLAVIPQTASLALVTYRPEYRGALTNIDGSQVFALAPLSDSETSALVTELLGHDQSVSDVSTLVTENASGNPFFVEEMVRDLAERGVLDGSRGSYRCARDVADVRVPATLQATLASRIDRLAPQAKRTLNAAAVIGSRPDAALLVSLVDDPEVTPLIEAELIEQVMAGARAEYAFRHPLIRAVAYESQLKSDRAELHRRLATVMEKQDPGSADDNAALIAEHREAAGDLSAAYAWRMRAGAWLMGRDVAAARRNWERARQVADMLPSDLPDRAALRSYPRAMLCQTAWRVGSGVDQTTFDELRTLCAASGNRPLLAAGLSGATLSLTMANRHSESARLASEQIALFDSVDDPMSMFVVMSAPMFAKLHAGAAGEALRVAQTVTDLLADDAVKGNIARWGLGSPLAVALLYRALARACLGDRAWRADLRRAIAIQRELADAAIVIVITYGYSLSVTNGLLVPDAASLVETDDVLSHAEKSGDAVALALAQVARGLVLTRAAPADRSAGIELITEGRAAQLRQRNFLGVSIVDIDRTLLKAEAGDLNGAIAIGRATVEDLVSSGEMVLRGAAISALVTVLLMRSGDADIREAETMIDRLSSTPTESRFVMNDIWVLRLRALLAQAHGDVAAYGDYRDRYRTMAASCGFEGHVTWGKAMP</sequence>
<dbReference type="Pfam" id="PF13191">
    <property type="entry name" value="AAA_16"/>
    <property type="match status" value="1"/>
</dbReference>
<dbReference type="SUPFAM" id="SSF55073">
    <property type="entry name" value="Nucleotide cyclase"/>
    <property type="match status" value="1"/>
</dbReference>
<proteinExistence type="predicted"/>
<gene>
    <name evidence="4" type="ORF">A5685_17230</name>
</gene>
<dbReference type="PANTHER" id="PTHR16305">
    <property type="entry name" value="TESTICULAR SOLUBLE ADENYLYL CYCLASE"/>
    <property type="match status" value="1"/>
</dbReference>
<evidence type="ECO:0000313" key="5">
    <source>
        <dbReference type="Proteomes" id="UP000093861"/>
    </source>
</evidence>
<keyword evidence="1" id="KW-0547">Nucleotide-binding</keyword>
<dbReference type="SUPFAM" id="SSF52540">
    <property type="entry name" value="P-loop containing nucleoside triphosphate hydrolases"/>
    <property type="match status" value="1"/>
</dbReference>
<dbReference type="PANTHER" id="PTHR16305:SF28">
    <property type="entry name" value="GUANYLATE CYCLASE DOMAIN-CONTAINING PROTEIN"/>
    <property type="match status" value="1"/>
</dbReference>
<dbReference type="Gene3D" id="3.40.50.300">
    <property type="entry name" value="P-loop containing nucleotide triphosphate hydrolases"/>
    <property type="match status" value="1"/>
</dbReference>
<accession>A0A1A2SQZ6</accession>
<dbReference type="Gene3D" id="3.30.70.1230">
    <property type="entry name" value="Nucleotide cyclase"/>
    <property type="match status" value="1"/>
</dbReference>
<evidence type="ECO:0000313" key="4">
    <source>
        <dbReference type="EMBL" id="OBH66525.1"/>
    </source>
</evidence>
<dbReference type="SMART" id="SM00044">
    <property type="entry name" value="CYCc"/>
    <property type="match status" value="1"/>
</dbReference>
<dbReference type="GO" id="GO:0005737">
    <property type="term" value="C:cytoplasm"/>
    <property type="evidence" value="ECO:0007669"/>
    <property type="project" value="TreeGrafter"/>
</dbReference>
<dbReference type="InterPro" id="IPR027417">
    <property type="entry name" value="P-loop_NTPase"/>
</dbReference>
<evidence type="ECO:0000256" key="2">
    <source>
        <dbReference type="ARBA" id="ARBA00022840"/>
    </source>
</evidence>
<dbReference type="PROSITE" id="PS50125">
    <property type="entry name" value="GUANYLATE_CYCLASE_2"/>
    <property type="match status" value="1"/>
</dbReference>
<dbReference type="GO" id="GO:0035556">
    <property type="term" value="P:intracellular signal transduction"/>
    <property type="evidence" value="ECO:0007669"/>
    <property type="project" value="InterPro"/>
</dbReference>
<dbReference type="InterPro" id="IPR041664">
    <property type="entry name" value="AAA_16"/>
</dbReference>
<reference evidence="4 5" key="1">
    <citation type="submission" date="2016-06" db="EMBL/GenBank/DDBJ databases">
        <authorList>
            <person name="Kjaerup R.B."/>
            <person name="Dalgaard T.S."/>
            <person name="Juul-Madsen H.R."/>
        </authorList>
    </citation>
    <scope>NUCLEOTIDE SEQUENCE [LARGE SCALE GENOMIC DNA]</scope>
    <source>
        <strain evidence="4 5">E2464</strain>
    </source>
</reference>
<feature type="domain" description="Guanylate cyclase" evidence="3">
    <location>
        <begin position="45"/>
        <end position="176"/>
    </location>
</feature>
<comment type="caution">
    <text evidence="4">The sequence shown here is derived from an EMBL/GenBank/DDBJ whole genome shotgun (WGS) entry which is preliminary data.</text>
</comment>
<dbReference type="GO" id="GO:0009190">
    <property type="term" value="P:cyclic nucleotide biosynthetic process"/>
    <property type="evidence" value="ECO:0007669"/>
    <property type="project" value="InterPro"/>
</dbReference>
<evidence type="ECO:0000259" key="3">
    <source>
        <dbReference type="PROSITE" id="PS50125"/>
    </source>
</evidence>
<dbReference type="Pfam" id="PF00211">
    <property type="entry name" value="Guanylate_cyc"/>
    <property type="match status" value="1"/>
</dbReference>
<organism evidence="4 5">
    <name type="scientific">Mycobacterium colombiense</name>
    <dbReference type="NCBI Taxonomy" id="339268"/>
    <lineage>
        <taxon>Bacteria</taxon>
        <taxon>Bacillati</taxon>
        <taxon>Actinomycetota</taxon>
        <taxon>Actinomycetes</taxon>
        <taxon>Mycobacteriales</taxon>
        <taxon>Mycobacteriaceae</taxon>
        <taxon>Mycobacterium</taxon>
        <taxon>Mycobacterium avium complex (MAC)</taxon>
    </lineage>
</organism>
<dbReference type="AlphaFoldDB" id="A0A1A2SQZ6"/>
<dbReference type="InterPro" id="IPR029787">
    <property type="entry name" value="Nucleotide_cyclase"/>
</dbReference>
<dbReference type="InterPro" id="IPR001054">
    <property type="entry name" value="A/G_cyclase"/>
</dbReference>
<dbReference type="EMBL" id="LZJS01000009">
    <property type="protein sequence ID" value="OBH66525.1"/>
    <property type="molecule type" value="Genomic_DNA"/>
</dbReference>
<name>A0A1A2SQZ6_9MYCO</name>
<keyword evidence="2" id="KW-0067">ATP-binding</keyword>
<dbReference type="GO" id="GO:0004016">
    <property type="term" value="F:adenylate cyclase activity"/>
    <property type="evidence" value="ECO:0007669"/>
    <property type="project" value="TreeGrafter"/>
</dbReference>
<protein>
    <recommendedName>
        <fullName evidence="3">Guanylate cyclase domain-containing protein</fullName>
    </recommendedName>
</protein>
<evidence type="ECO:0000256" key="1">
    <source>
        <dbReference type="ARBA" id="ARBA00022741"/>
    </source>
</evidence>
<dbReference type="CDD" id="cd07302">
    <property type="entry name" value="CHD"/>
    <property type="match status" value="1"/>
</dbReference>